<dbReference type="OrthoDB" id="9978460at2759"/>
<evidence type="ECO:0000256" key="5">
    <source>
        <dbReference type="ARBA" id="ARBA00022840"/>
    </source>
</evidence>
<dbReference type="InParanoid" id="A0A2T3AQ98"/>
<dbReference type="SMART" id="SM00212">
    <property type="entry name" value="UBCc"/>
    <property type="match status" value="1"/>
</dbReference>
<evidence type="ECO:0000313" key="7">
    <source>
        <dbReference type="EMBL" id="PSS07180.1"/>
    </source>
</evidence>
<evidence type="ECO:0000256" key="4">
    <source>
        <dbReference type="ARBA" id="ARBA00022786"/>
    </source>
</evidence>
<dbReference type="EC" id="2.3.2.23" evidence="1"/>
<proteinExistence type="predicted"/>
<keyword evidence="4" id="KW-0833">Ubl conjugation pathway</keyword>
<name>A0A2T3AQ98_AMORE</name>
<dbReference type="PANTHER" id="PTHR24067">
    <property type="entry name" value="UBIQUITIN-CONJUGATING ENZYME E2"/>
    <property type="match status" value="1"/>
</dbReference>
<dbReference type="EMBL" id="KZ679019">
    <property type="protein sequence ID" value="PSS07180.1"/>
    <property type="molecule type" value="Genomic_DNA"/>
</dbReference>
<dbReference type="Proteomes" id="UP000241818">
    <property type="component" value="Unassembled WGS sequence"/>
</dbReference>
<dbReference type="InterPro" id="IPR050113">
    <property type="entry name" value="Ub_conjugating_enzyme"/>
</dbReference>
<dbReference type="FunFam" id="3.10.110.10:FF:000060">
    <property type="entry name" value="Ubiquitin conjugating enzyme (UbcB)"/>
    <property type="match status" value="1"/>
</dbReference>
<keyword evidence="8" id="KW-1185">Reference proteome</keyword>
<feature type="non-terminal residue" evidence="7">
    <location>
        <position position="1"/>
    </location>
</feature>
<evidence type="ECO:0000259" key="6">
    <source>
        <dbReference type="PROSITE" id="PS50127"/>
    </source>
</evidence>
<protein>
    <recommendedName>
        <fullName evidence="1">E2 ubiquitin-conjugating enzyme</fullName>
        <ecNumber evidence="1">2.3.2.23</ecNumber>
    </recommendedName>
</protein>
<dbReference type="STRING" id="857342.A0A2T3AQ98"/>
<keyword evidence="2" id="KW-0808">Transferase</keyword>
<dbReference type="PROSITE" id="PS50127">
    <property type="entry name" value="UBC_2"/>
    <property type="match status" value="1"/>
</dbReference>
<evidence type="ECO:0000313" key="8">
    <source>
        <dbReference type="Proteomes" id="UP000241818"/>
    </source>
</evidence>
<gene>
    <name evidence="7" type="ORF">M430DRAFT_110896</name>
</gene>
<reference evidence="7 8" key="1">
    <citation type="journal article" date="2018" name="New Phytol.">
        <title>Comparative genomics and transcriptomics depict ericoid mycorrhizal fungi as versatile saprotrophs and plant mutualists.</title>
        <authorList>
            <person name="Martino E."/>
            <person name="Morin E."/>
            <person name="Grelet G.A."/>
            <person name="Kuo A."/>
            <person name="Kohler A."/>
            <person name="Daghino S."/>
            <person name="Barry K.W."/>
            <person name="Cichocki N."/>
            <person name="Clum A."/>
            <person name="Dockter R.B."/>
            <person name="Hainaut M."/>
            <person name="Kuo R.C."/>
            <person name="LaButti K."/>
            <person name="Lindahl B.D."/>
            <person name="Lindquist E.A."/>
            <person name="Lipzen A."/>
            <person name="Khouja H.R."/>
            <person name="Magnuson J."/>
            <person name="Murat C."/>
            <person name="Ohm R.A."/>
            <person name="Singer S.W."/>
            <person name="Spatafora J.W."/>
            <person name="Wang M."/>
            <person name="Veneault-Fourrey C."/>
            <person name="Henrissat B."/>
            <person name="Grigoriev I.V."/>
            <person name="Martin F.M."/>
            <person name="Perotto S."/>
        </authorList>
    </citation>
    <scope>NUCLEOTIDE SEQUENCE [LARGE SCALE GENOMIC DNA]</scope>
    <source>
        <strain evidence="7 8">ATCC 22711</strain>
    </source>
</reference>
<dbReference type="InterPro" id="IPR016135">
    <property type="entry name" value="UBQ-conjugating_enzyme/RWD"/>
</dbReference>
<dbReference type="GeneID" id="36569479"/>
<organism evidence="7 8">
    <name type="scientific">Amorphotheca resinae ATCC 22711</name>
    <dbReference type="NCBI Taxonomy" id="857342"/>
    <lineage>
        <taxon>Eukaryota</taxon>
        <taxon>Fungi</taxon>
        <taxon>Dikarya</taxon>
        <taxon>Ascomycota</taxon>
        <taxon>Pezizomycotina</taxon>
        <taxon>Leotiomycetes</taxon>
        <taxon>Helotiales</taxon>
        <taxon>Amorphothecaceae</taxon>
        <taxon>Amorphotheca</taxon>
    </lineage>
</organism>
<sequence>AQEFAEVTTNPPAGMQISLVDESNVHNWNIIMDGPPGSPYAGGKFHLLLVLPVEYPFKPPTINFKTRIWHPNVTFDDQGSMCIGILKGETWKPSSKIMNVLVATQNLLVEPVPDDALEAQAAEMYKNDRPAYEKEAIKYTEKYAKGK</sequence>
<feature type="domain" description="UBC core" evidence="6">
    <location>
        <begin position="1"/>
        <end position="145"/>
    </location>
</feature>
<dbReference type="Pfam" id="PF00179">
    <property type="entry name" value="UQ_con"/>
    <property type="match status" value="1"/>
</dbReference>
<keyword evidence="3" id="KW-0547">Nucleotide-binding</keyword>
<dbReference type="GO" id="GO:0061631">
    <property type="term" value="F:ubiquitin conjugating enzyme activity"/>
    <property type="evidence" value="ECO:0007669"/>
    <property type="project" value="UniProtKB-EC"/>
</dbReference>
<dbReference type="RefSeq" id="XP_024716836.1">
    <property type="nucleotide sequence ID" value="XM_024861398.1"/>
</dbReference>
<evidence type="ECO:0000256" key="1">
    <source>
        <dbReference type="ARBA" id="ARBA00012486"/>
    </source>
</evidence>
<evidence type="ECO:0000256" key="2">
    <source>
        <dbReference type="ARBA" id="ARBA00022679"/>
    </source>
</evidence>
<accession>A0A2T3AQ98</accession>
<dbReference type="SUPFAM" id="SSF54495">
    <property type="entry name" value="UBC-like"/>
    <property type="match status" value="1"/>
</dbReference>
<dbReference type="AlphaFoldDB" id="A0A2T3AQ98"/>
<dbReference type="InterPro" id="IPR000608">
    <property type="entry name" value="UBC"/>
</dbReference>
<dbReference type="Gene3D" id="3.10.110.10">
    <property type="entry name" value="Ubiquitin Conjugating Enzyme"/>
    <property type="match status" value="1"/>
</dbReference>
<evidence type="ECO:0000256" key="3">
    <source>
        <dbReference type="ARBA" id="ARBA00022741"/>
    </source>
</evidence>
<keyword evidence="5" id="KW-0067">ATP-binding</keyword>
<dbReference type="GO" id="GO:0005524">
    <property type="term" value="F:ATP binding"/>
    <property type="evidence" value="ECO:0007669"/>
    <property type="project" value="UniProtKB-KW"/>
</dbReference>